<dbReference type="InterPro" id="IPR025948">
    <property type="entry name" value="HTH-like_dom"/>
</dbReference>
<dbReference type="SUPFAM" id="SSF53098">
    <property type="entry name" value="Ribonuclease H-like"/>
    <property type="match status" value="1"/>
</dbReference>
<dbReference type="PROSITE" id="PS50994">
    <property type="entry name" value="INTEGRASE"/>
    <property type="match status" value="1"/>
</dbReference>
<dbReference type="InterPro" id="IPR048020">
    <property type="entry name" value="Transpos_IS3"/>
</dbReference>
<dbReference type="SUPFAM" id="SSF46689">
    <property type="entry name" value="Homeodomain-like"/>
    <property type="match status" value="1"/>
</dbReference>
<sequence length="396" mass="44633">MKKQRFTEEQIIAVLKEQEAGAKVADLCRKHGISEATFYNWKAKYGGMEVSEAKRLKALEDENARLKKLLAEQMLDAAALRELLGKKMVGPAAQRDAVTHLKAVMGLSERRACQIISADRKTIRYRSSRPPEVELRTKLRDLANERRRFGYRRLFVLLRRDGEPSGVNRIYRLYREEGLSVRKRKARRRAVGTRAPILVEAKANARWSLDFVHDQFACGRRFRVLNVVDDVTRECLAAIPDTSISGRRVARELTTLIERRGKPDMIVSDNGTEFTSNAILAWSKDHKVEWHYIAPGKPTQNGYVESFNGRMRDELLNESLFFGLDHARSAIAEWAEDYNHFRPHSSLGYKTPADFAGTIAATGSNAAQDESFAFPPVAHTAPFGVSKTAEALTAAG</sequence>
<protein>
    <submittedName>
        <fullName evidence="2">IS3 family transposase</fullName>
    </submittedName>
</protein>
<dbReference type="AlphaFoldDB" id="A0A6P0BH18"/>
<organism evidence="2 3">
    <name type="scientific">Rhizobium leguminosarum</name>
    <dbReference type="NCBI Taxonomy" id="384"/>
    <lineage>
        <taxon>Bacteria</taxon>
        <taxon>Pseudomonadati</taxon>
        <taxon>Pseudomonadota</taxon>
        <taxon>Alphaproteobacteria</taxon>
        <taxon>Hyphomicrobiales</taxon>
        <taxon>Rhizobiaceae</taxon>
        <taxon>Rhizobium/Agrobacterium group</taxon>
        <taxon>Rhizobium</taxon>
    </lineage>
</organism>
<accession>A0A6P0BH18</accession>
<gene>
    <name evidence="2" type="ORF">GR204_35350</name>
</gene>
<evidence type="ECO:0000259" key="1">
    <source>
        <dbReference type="PROSITE" id="PS50994"/>
    </source>
</evidence>
<dbReference type="Pfam" id="PF01527">
    <property type="entry name" value="HTH_Tnp_1"/>
    <property type="match status" value="1"/>
</dbReference>
<dbReference type="EMBL" id="WUEZ01000107">
    <property type="protein sequence ID" value="NEI39133.1"/>
    <property type="molecule type" value="Genomic_DNA"/>
</dbReference>
<dbReference type="RefSeq" id="WP_130773694.1">
    <property type="nucleotide sequence ID" value="NZ_WUEZ01000107.1"/>
</dbReference>
<dbReference type="InterPro" id="IPR002514">
    <property type="entry name" value="Transposase_8"/>
</dbReference>
<dbReference type="Proteomes" id="UP000471560">
    <property type="component" value="Unassembled WGS sequence"/>
</dbReference>
<evidence type="ECO:0000313" key="3">
    <source>
        <dbReference type="Proteomes" id="UP000471560"/>
    </source>
</evidence>
<feature type="domain" description="Integrase catalytic" evidence="1">
    <location>
        <begin position="192"/>
        <end position="360"/>
    </location>
</feature>
<dbReference type="InterPro" id="IPR009057">
    <property type="entry name" value="Homeodomain-like_sf"/>
</dbReference>
<name>A0A6P0BH18_RHILE</name>
<dbReference type="InterPro" id="IPR012337">
    <property type="entry name" value="RNaseH-like_sf"/>
</dbReference>
<dbReference type="NCBIfam" id="NF033516">
    <property type="entry name" value="transpos_IS3"/>
    <property type="match status" value="1"/>
</dbReference>
<dbReference type="PANTHER" id="PTHR47515:SF1">
    <property type="entry name" value="BLR2054 PROTEIN"/>
    <property type="match status" value="1"/>
</dbReference>
<dbReference type="Pfam" id="PF13276">
    <property type="entry name" value="HTH_21"/>
    <property type="match status" value="1"/>
</dbReference>
<dbReference type="Gene3D" id="3.30.420.10">
    <property type="entry name" value="Ribonuclease H-like superfamily/Ribonuclease H"/>
    <property type="match status" value="1"/>
</dbReference>
<comment type="caution">
    <text evidence="2">The sequence shown here is derived from an EMBL/GenBank/DDBJ whole genome shotgun (WGS) entry which is preliminary data.</text>
</comment>
<dbReference type="GO" id="GO:0006313">
    <property type="term" value="P:DNA transposition"/>
    <property type="evidence" value="ECO:0007669"/>
    <property type="project" value="InterPro"/>
</dbReference>
<proteinExistence type="predicted"/>
<dbReference type="GO" id="GO:0004803">
    <property type="term" value="F:transposase activity"/>
    <property type="evidence" value="ECO:0007669"/>
    <property type="project" value="InterPro"/>
</dbReference>
<dbReference type="GO" id="GO:0003677">
    <property type="term" value="F:DNA binding"/>
    <property type="evidence" value="ECO:0007669"/>
    <property type="project" value="InterPro"/>
</dbReference>
<dbReference type="InterPro" id="IPR036397">
    <property type="entry name" value="RNaseH_sf"/>
</dbReference>
<dbReference type="PANTHER" id="PTHR47515">
    <property type="entry name" value="LOW CALCIUM RESPONSE LOCUS PROTEIN T"/>
    <property type="match status" value="1"/>
</dbReference>
<dbReference type="InterPro" id="IPR001584">
    <property type="entry name" value="Integrase_cat-core"/>
</dbReference>
<evidence type="ECO:0000313" key="2">
    <source>
        <dbReference type="EMBL" id="NEI39133.1"/>
    </source>
</evidence>
<dbReference type="Pfam" id="PF13683">
    <property type="entry name" value="rve_3"/>
    <property type="match status" value="1"/>
</dbReference>
<reference evidence="2 3" key="1">
    <citation type="submission" date="2019-12" db="EMBL/GenBank/DDBJ databases">
        <title>Rhizobium genotypes associated with high levels of biological nitrogen fixation by grain legumes in a temperate-maritime cropping system.</title>
        <authorList>
            <person name="Maluk M."/>
            <person name="Francesc Ferrando Molina F."/>
            <person name="Lopez Del Egido L."/>
            <person name="Lafos M."/>
            <person name="Langarica-Fuentes A."/>
            <person name="Gebre Yohannes G."/>
            <person name="Young M.W."/>
            <person name="Martin P."/>
            <person name="Gantlett R."/>
            <person name="Kenicer G."/>
            <person name="Hawes C."/>
            <person name="Begg G.S."/>
            <person name="Quilliam R.S."/>
            <person name="Squire G.R."/>
            <person name="Poole P.S."/>
            <person name="Young P.W."/>
            <person name="Iannetta P.M."/>
            <person name="James E.K."/>
        </authorList>
    </citation>
    <scope>NUCLEOTIDE SEQUENCE [LARGE SCALE GENOMIC DNA]</scope>
    <source>
        <strain evidence="2 3">JHI1096</strain>
    </source>
</reference>
<dbReference type="GO" id="GO:0015074">
    <property type="term" value="P:DNA integration"/>
    <property type="evidence" value="ECO:0007669"/>
    <property type="project" value="InterPro"/>
</dbReference>